<dbReference type="GO" id="GO:0005829">
    <property type="term" value="C:cytosol"/>
    <property type="evidence" value="ECO:0007669"/>
    <property type="project" value="TreeGrafter"/>
</dbReference>
<dbReference type="RefSeq" id="WP_145283395.1">
    <property type="nucleotide sequence ID" value="NZ_CP036291.1"/>
</dbReference>
<evidence type="ECO:0000256" key="2">
    <source>
        <dbReference type="ARBA" id="ARBA00006966"/>
    </source>
</evidence>
<dbReference type="GO" id="GO:0006567">
    <property type="term" value="P:L-threonine catabolic process"/>
    <property type="evidence" value="ECO:0007669"/>
    <property type="project" value="TreeGrafter"/>
</dbReference>
<evidence type="ECO:0000256" key="5">
    <source>
        <dbReference type="PIRSR" id="PIRSR017617-1"/>
    </source>
</evidence>
<comment type="similarity">
    <text evidence="2">Belongs to the threonine aldolase family.</text>
</comment>
<gene>
    <name evidence="7" type="primary">ltaA</name>
    <name evidence="7" type="ORF">Pla175_18330</name>
</gene>
<dbReference type="PANTHER" id="PTHR48097">
    <property type="entry name" value="L-THREONINE ALDOLASE-RELATED"/>
    <property type="match status" value="1"/>
</dbReference>
<dbReference type="FunFam" id="3.40.640.10:FF:000030">
    <property type="entry name" value="Low-specificity L-threonine aldolase"/>
    <property type="match status" value="1"/>
</dbReference>
<comment type="cofactor">
    <cofactor evidence="1">
        <name>pyridoxal 5'-phosphate</name>
        <dbReference type="ChEBI" id="CHEBI:597326"/>
    </cofactor>
</comment>
<dbReference type="InterPro" id="IPR015421">
    <property type="entry name" value="PyrdxlP-dep_Trfase_major"/>
</dbReference>
<reference evidence="7 8" key="1">
    <citation type="submission" date="2019-02" db="EMBL/GenBank/DDBJ databases">
        <title>Deep-cultivation of Planctomycetes and their phenomic and genomic characterization uncovers novel biology.</title>
        <authorList>
            <person name="Wiegand S."/>
            <person name="Jogler M."/>
            <person name="Boedeker C."/>
            <person name="Pinto D."/>
            <person name="Vollmers J."/>
            <person name="Rivas-Marin E."/>
            <person name="Kohn T."/>
            <person name="Peeters S.H."/>
            <person name="Heuer A."/>
            <person name="Rast P."/>
            <person name="Oberbeckmann S."/>
            <person name="Bunk B."/>
            <person name="Jeske O."/>
            <person name="Meyerdierks A."/>
            <person name="Storesund J.E."/>
            <person name="Kallscheuer N."/>
            <person name="Luecker S."/>
            <person name="Lage O.M."/>
            <person name="Pohl T."/>
            <person name="Merkel B.J."/>
            <person name="Hornburger P."/>
            <person name="Mueller R.-W."/>
            <person name="Bruemmer F."/>
            <person name="Labrenz M."/>
            <person name="Spormann A.M."/>
            <person name="Op den Camp H."/>
            <person name="Overmann J."/>
            <person name="Amann R."/>
            <person name="Jetten M.S.M."/>
            <person name="Mascher T."/>
            <person name="Medema M.H."/>
            <person name="Devos D.P."/>
            <person name="Kaster A.-K."/>
            <person name="Ovreas L."/>
            <person name="Rohde M."/>
            <person name="Galperin M.Y."/>
            <person name="Jogler C."/>
        </authorList>
    </citation>
    <scope>NUCLEOTIDE SEQUENCE [LARGE SCALE GENOMIC DNA]</scope>
    <source>
        <strain evidence="7 8">Pla175</strain>
    </source>
</reference>
<accession>A0A518DAE5</accession>
<dbReference type="GO" id="GO:0008732">
    <property type="term" value="F:L-allo-threonine aldolase activity"/>
    <property type="evidence" value="ECO:0007669"/>
    <property type="project" value="UniProtKB-EC"/>
</dbReference>
<dbReference type="InterPro" id="IPR015422">
    <property type="entry name" value="PyrdxlP-dep_Trfase_small"/>
</dbReference>
<feature type="domain" description="Aromatic amino acid beta-eliminating lyase/threonine aldolase" evidence="6">
    <location>
        <begin position="3"/>
        <end position="283"/>
    </location>
</feature>
<dbReference type="EMBL" id="CP036291">
    <property type="protein sequence ID" value="QDU88455.1"/>
    <property type="molecule type" value="Genomic_DNA"/>
</dbReference>
<protein>
    <submittedName>
        <fullName evidence="7">L-allo-threonine aldolase</fullName>
        <ecNumber evidence="7">4.1.2.49</ecNumber>
    </submittedName>
</protein>
<evidence type="ECO:0000256" key="3">
    <source>
        <dbReference type="ARBA" id="ARBA00022898"/>
    </source>
</evidence>
<dbReference type="GO" id="GO:0006545">
    <property type="term" value="P:glycine biosynthetic process"/>
    <property type="evidence" value="ECO:0007669"/>
    <property type="project" value="TreeGrafter"/>
</dbReference>
<organism evidence="7 8">
    <name type="scientific">Pirellulimonas nuda</name>
    <dbReference type="NCBI Taxonomy" id="2528009"/>
    <lineage>
        <taxon>Bacteria</taxon>
        <taxon>Pseudomonadati</taxon>
        <taxon>Planctomycetota</taxon>
        <taxon>Planctomycetia</taxon>
        <taxon>Pirellulales</taxon>
        <taxon>Lacipirellulaceae</taxon>
        <taxon>Pirellulimonas</taxon>
    </lineage>
</organism>
<dbReference type="PANTHER" id="PTHR48097:SF9">
    <property type="entry name" value="L-THREONINE ALDOLASE"/>
    <property type="match status" value="1"/>
</dbReference>
<dbReference type="PIRSF" id="PIRSF017617">
    <property type="entry name" value="Thr_aldolase"/>
    <property type="match status" value="1"/>
</dbReference>
<evidence type="ECO:0000256" key="4">
    <source>
        <dbReference type="ARBA" id="ARBA00023239"/>
    </source>
</evidence>
<dbReference type="InterPro" id="IPR001597">
    <property type="entry name" value="ArAA_b-elim_lyase/Thr_aldolase"/>
</dbReference>
<evidence type="ECO:0000313" key="8">
    <source>
        <dbReference type="Proteomes" id="UP000317429"/>
    </source>
</evidence>
<dbReference type="Gene3D" id="3.90.1150.10">
    <property type="entry name" value="Aspartate Aminotransferase, domain 1"/>
    <property type="match status" value="1"/>
</dbReference>
<dbReference type="InterPro" id="IPR023603">
    <property type="entry name" value="Low_specificity_L-TA-like"/>
</dbReference>
<keyword evidence="4 7" id="KW-0456">Lyase</keyword>
<dbReference type="Gene3D" id="3.40.640.10">
    <property type="entry name" value="Type I PLP-dependent aspartate aminotransferase-like (Major domain)"/>
    <property type="match status" value="1"/>
</dbReference>
<dbReference type="Proteomes" id="UP000317429">
    <property type="component" value="Chromosome"/>
</dbReference>
<sequence>MIDLRSDTFTQPTPAMRQAMAMAEVGDDVFGEDPTVNRLEARVAELLGKEAALFVPSGTMGNQIGIRLHAGPGDEFICDLHAHVYQYEQAAFAQLFGISVRTIDAPGGMLCPQEVEEHLRPDSIHSPRTTLVCLENTHNRRGGRVLPQDRVEELCAWAADRGLARHLDGARLWNAAAATGVPPADLVRCFDTVSVCFSKGLGAPVGSALCGSRDHIARARRLRKALGGGMRQAGVLAAAALHALDCHLERLADDHAGAQKLAAAVREAPNLGLIEYGCDTNIVVAEVAPALGSASELCAALRERGVLTLPISPKRVRAVTHLGVSPQEIDQAAAALREAGG</sequence>
<proteinExistence type="inferred from homology"/>
<dbReference type="OrthoDB" id="9774495at2"/>
<dbReference type="AlphaFoldDB" id="A0A518DAE5"/>
<evidence type="ECO:0000313" key="7">
    <source>
        <dbReference type="EMBL" id="QDU88455.1"/>
    </source>
</evidence>
<dbReference type="KEGG" id="pnd:Pla175_18330"/>
<dbReference type="Pfam" id="PF01212">
    <property type="entry name" value="Beta_elim_lyase"/>
    <property type="match status" value="1"/>
</dbReference>
<evidence type="ECO:0000259" key="6">
    <source>
        <dbReference type="Pfam" id="PF01212"/>
    </source>
</evidence>
<keyword evidence="3" id="KW-0663">Pyridoxal phosphate</keyword>
<dbReference type="CDD" id="cd06502">
    <property type="entry name" value="TA_like"/>
    <property type="match status" value="1"/>
</dbReference>
<name>A0A518DAE5_9BACT</name>
<dbReference type="InterPro" id="IPR015424">
    <property type="entry name" value="PyrdxlP-dep_Trfase"/>
</dbReference>
<evidence type="ECO:0000256" key="1">
    <source>
        <dbReference type="ARBA" id="ARBA00001933"/>
    </source>
</evidence>
<keyword evidence="8" id="KW-1185">Reference proteome</keyword>
<dbReference type="SUPFAM" id="SSF53383">
    <property type="entry name" value="PLP-dependent transferases"/>
    <property type="match status" value="1"/>
</dbReference>
<feature type="modified residue" description="N6-(pyridoxal phosphate)lysine" evidence="5">
    <location>
        <position position="199"/>
    </location>
</feature>
<dbReference type="NCBIfam" id="NF041359">
    <property type="entry name" value="GntG_guanitoxin"/>
    <property type="match status" value="1"/>
</dbReference>
<dbReference type="EC" id="4.1.2.49" evidence="7"/>